<dbReference type="EMBL" id="VCPC01000003">
    <property type="protein sequence ID" value="TMV11315.1"/>
    <property type="molecule type" value="Genomic_DNA"/>
</dbReference>
<evidence type="ECO:0000313" key="2">
    <source>
        <dbReference type="EMBL" id="TMV11315.1"/>
    </source>
</evidence>
<sequence length="99" mass="10523">MHLSQDTTERLAPIAFAAGVVVAGAAMWRAKPSAFDMPEPAPIHDDHAPGRLARFARGSRDRIARVAPGNLAVAVGRSLVISGAALLIVRLFDELSARR</sequence>
<comment type="caution">
    <text evidence="2">The sequence shown here is derived from an EMBL/GenBank/DDBJ whole genome shotgun (WGS) entry which is preliminary data.</text>
</comment>
<accession>A0ABY2X6B4</accession>
<organism evidence="2 3">
    <name type="scientific">Arenibacterium halophilum</name>
    <dbReference type="NCBI Taxonomy" id="2583821"/>
    <lineage>
        <taxon>Bacteria</taxon>
        <taxon>Pseudomonadati</taxon>
        <taxon>Pseudomonadota</taxon>
        <taxon>Alphaproteobacteria</taxon>
        <taxon>Rhodobacterales</taxon>
        <taxon>Paracoccaceae</taxon>
        <taxon>Arenibacterium</taxon>
    </lineage>
</organism>
<keyword evidence="1" id="KW-0812">Transmembrane</keyword>
<reference evidence="2 3" key="1">
    <citation type="submission" date="2019-05" db="EMBL/GenBank/DDBJ databases">
        <title>Marivita sp. nov. isolated from sea sediment.</title>
        <authorList>
            <person name="Kim W."/>
        </authorList>
    </citation>
    <scope>NUCLEOTIDE SEQUENCE [LARGE SCALE GENOMIC DNA]</scope>
    <source>
        <strain evidence="2 3">CAU 1492</strain>
    </source>
</reference>
<feature type="transmembrane region" description="Helical" evidence="1">
    <location>
        <begin position="12"/>
        <end position="30"/>
    </location>
</feature>
<name>A0ABY2X6B4_9RHOB</name>
<proteinExistence type="predicted"/>
<keyword evidence="1" id="KW-0472">Membrane</keyword>
<evidence type="ECO:0000256" key="1">
    <source>
        <dbReference type="SAM" id="Phobius"/>
    </source>
</evidence>
<evidence type="ECO:0000313" key="3">
    <source>
        <dbReference type="Proteomes" id="UP001191082"/>
    </source>
</evidence>
<keyword evidence="3" id="KW-1185">Reference proteome</keyword>
<keyword evidence="1" id="KW-1133">Transmembrane helix</keyword>
<gene>
    <name evidence="2" type="ORF">FGK64_13560</name>
</gene>
<protein>
    <submittedName>
        <fullName evidence="2">Uncharacterized protein</fullName>
    </submittedName>
</protein>
<dbReference type="Proteomes" id="UP001191082">
    <property type="component" value="Unassembled WGS sequence"/>
</dbReference>
<dbReference type="RefSeq" id="WP_138864381.1">
    <property type="nucleotide sequence ID" value="NZ_VCPC01000003.1"/>
</dbReference>
<feature type="transmembrane region" description="Helical" evidence="1">
    <location>
        <begin position="71"/>
        <end position="92"/>
    </location>
</feature>